<dbReference type="Pfam" id="PF08541">
    <property type="entry name" value="ACP_syn_III_C"/>
    <property type="match status" value="1"/>
</dbReference>
<proteinExistence type="predicted"/>
<keyword evidence="2" id="KW-0808">Transferase</keyword>
<name>A0ABP4ISJ0_9ACTN</name>
<dbReference type="PANTHER" id="PTHR34069">
    <property type="entry name" value="3-OXOACYL-[ACYL-CARRIER-PROTEIN] SYNTHASE 3"/>
    <property type="match status" value="1"/>
</dbReference>
<evidence type="ECO:0000256" key="2">
    <source>
        <dbReference type="ARBA" id="ARBA00022679"/>
    </source>
</evidence>
<dbReference type="InterPro" id="IPR016039">
    <property type="entry name" value="Thiolase-like"/>
</dbReference>
<dbReference type="CDD" id="cd00830">
    <property type="entry name" value="KAS_III"/>
    <property type="match status" value="1"/>
</dbReference>
<feature type="region of interest" description="Disordered" evidence="4">
    <location>
        <begin position="338"/>
        <end position="357"/>
    </location>
</feature>
<evidence type="ECO:0000256" key="3">
    <source>
        <dbReference type="ARBA" id="ARBA00023315"/>
    </source>
</evidence>
<dbReference type="NCBIfam" id="NF006829">
    <property type="entry name" value="PRK09352.1"/>
    <property type="match status" value="1"/>
</dbReference>
<gene>
    <name evidence="7" type="ORF">GCM10009639_35470</name>
</gene>
<organism evidence="7 8">
    <name type="scientific">Kitasatospora putterlickiae</name>
    <dbReference type="NCBI Taxonomy" id="221725"/>
    <lineage>
        <taxon>Bacteria</taxon>
        <taxon>Bacillati</taxon>
        <taxon>Actinomycetota</taxon>
        <taxon>Actinomycetes</taxon>
        <taxon>Kitasatosporales</taxon>
        <taxon>Streptomycetaceae</taxon>
        <taxon>Kitasatospora</taxon>
    </lineage>
</organism>
<dbReference type="Pfam" id="PF08545">
    <property type="entry name" value="ACP_syn_III"/>
    <property type="match status" value="1"/>
</dbReference>
<dbReference type="Proteomes" id="UP001499863">
    <property type="component" value="Unassembled WGS sequence"/>
</dbReference>
<evidence type="ECO:0000259" key="5">
    <source>
        <dbReference type="Pfam" id="PF08541"/>
    </source>
</evidence>
<accession>A0ABP4ISJ0</accession>
<protein>
    <submittedName>
        <fullName evidence="7">Ketoacyl-ACP synthase III</fullName>
    </submittedName>
</protein>
<comment type="caution">
    <text evidence="7">The sequence shown here is derived from an EMBL/GenBank/DDBJ whole genome shotgun (WGS) entry which is preliminary data.</text>
</comment>
<dbReference type="RefSeq" id="WP_344336225.1">
    <property type="nucleotide sequence ID" value="NZ_BAAAKJ010000193.1"/>
</dbReference>
<sequence length="357" mass="36345">MSAGPVPIGVLGTGTYLPPTVVTNEEIAALTGTSARWIEERTGIRRRRRALPGQASSDLAAAAVQAALTDARLDVGDLDLVVLATSTPDELGPSTACRVQSLLGADRAVAFDVSAACSGWLFGARVAVDWLRAETGARYAAVVGVETYSPFVDASDRATAVLFGDGAAATVLGPVATGGFGRIRLGSDGTRADQVLIPAGGSRIPATGRTVAGKDHRIHMQGRQLASFVNGVFPSLIGSALDDAALGLSDIDLVVAHQPNPAMLRDVARRCGVLPRQLVVAGRDVGNIGAASMPFALAQAARAGRTTPGARVLTLAFGAGLTWGSTVLTWAAPAATAPGGPVAAQRPLEAPIPRATP</sequence>
<dbReference type="SUPFAM" id="SSF53901">
    <property type="entry name" value="Thiolase-like"/>
    <property type="match status" value="1"/>
</dbReference>
<evidence type="ECO:0000313" key="7">
    <source>
        <dbReference type="EMBL" id="GAA1397712.1"/>
    </source>
</evidence>
<evidence type="ECO:0000259" key="6">
    <source>
        <dbReference type="Pfam" id="PF08545"/>
    </source>
</evidence>
<feature type="domain" description="Beta-ketoacyl-[acyl-carrier-protein] synthase III C-terminal" evidence="5">
    <location>
        <begin position="241"/>
        <end position="330"/>
    </location>
</feature>
<dbReference type="EMBL" id="BAAAKJ010000193">
    <property type="protein sequence ID" value="GAA1397712.1"/>
    <property type="molecule type" value="Genomic_DNA"/>
</dbReference>
<keyword evidence="1" id="KW-0963">Cytoplasm</keyword>
<dbReference type="InterPro" id="IPR013747">
    <property type="entry name" value="ACP_syn_III_C"/>
</dbReference>
<dbReference type="Gene3D" id="3.40.47.10">
    <property type="match status" value="1"/>
</dbReference>
<dbReference type="PANTHER" id="PTHR34069:SF2">
    <property type="entry name" value="BETA-KETOACYL-[ACYL-CARRIER-PROTEIN] SYNTHASE III"/>
    <property type="match status" value="1"/>
</dbReference>
<evidence type="ECO:0000256" key="1">
    <source>
        <dbReference type="ARBA" id="ARBA00022490"/>
    </source>
</evidence>
<evidence type="ECO:0000313" key="8">
    <source>
        <dbReference type="Proteomes" id="UP001499863"/>
    </source>
</evidence>
<feature type="domain" description="Beta-ketoacyl-[acyl-carrier-protein] synthase III N-terminal" evidence="6">
    <location>
        <begin position="111"/>
        <end position="189"/>
    </location>
</feature>
<dbReference type="InterPro" id="IPR013751">
    <property type="entry name" value="ACP_syn_III_N"/>
</dbReference>
<reference evidence="8" key="1">
    <citation type="journal article" date="2019" name="Int. J. Syst. Evol. Microbiol.">
        <title>The Global Catalogue of Microorganisms (GCM) 10K type strain sequencing project: providing services to taxonomists for standard genome sequencing and annotation.</title>
        <authorList>
            <consortium name="The Broad Institute Genomics Platform"/>
            <consortium name="The Broad Institute Genome Sequencing Center for Infectious Disease"/>
            <person name="Wu L."/>
            <person name="Ma J."/>
        </authorList>
    </citation>
    <scope>NUCLEOTIDE SEQUENCE [LARGE SCALE GENOMIC DNA]</scope>
    <source>
        <strain evidence="8">JCM 12393</strain>
    </source>
</reference>
<evidence type="ECO:0000256" key="4">
    <source>
        <dbReference type="SAM" id="MobiDB-lite"/>
    </source>
</evidence>
<keyword evidence="8" id="KW-1185">Reference proteome</keyword>
<keyword evidence="3" id="KW-0012">Acyltransferase</keyword>